<reference evidence="1 2" key="1">
    <citation type="journal article" date="2023" name="Hortic Res">
        <title>The complete reference genome for grapevine (Vitis vinifera L.) genetics and breeding.</title>
        <authorList>
            <person name="Shi X."/>
            <person name="Cao S."/>
            <person name="Wang X."/>
            <person name="Huang S."/>
            <person name="Wang Y."/>
            <person name="Liu Z."/>
            <person name="Liu W."/>
            <person name="Leng X."/>
            <person name="Peng Y."/>
            <person name="Wang N."/>
            <person name="Wang Y."/>
            <person name="Ma Z."/>
            <person name="Xu X."/>
            <person name="Zhang F."/>
            <person name="Xue H."/>
            <person name="Zhong H."/>
            <person name="Wang Y."/>
            <person name="Zhang K."/>
            <person name="Velt A."/>
            <person name="Avia K."/>
            <person name="Holtgrawe D."/>
            <person name="Grimplet J."/>
            <person name="Matus J.T."/>
            <person name="Ware D."/>
            <person name="Wu X."/>
            <person name="Wang H."/>
            <person name="Liu C."/>
            <person name="Fang Y."/>
            <person name="Rustenholz C."/>
            <person name="Cheng Z."/>
            <person name="Xiao H."/>
            <person name="Zhou Y."/>
        </authorList>
    </citation>
    <scope>NUCLEOTIDE SEQUENCE [LARGE SCALE GENOMIC DNA]</scope>
    <source>
        <strain evidence="2">cv. Pinot noir / PN40024</strain>
        <tissue evidence="1">Leaf</tissue>
    </source>
</reference>
<protein>
    <submittedName>
        <fullName evidence="1">Uncharacterized protein</fullName>
    </submittedName>
</protein>
<dbReference type="EMBL" id="CP126658">
    <property type="protein sequence ID" value="WJZ98637.1"/>
    <property type="molecule type" value="Genomic_DNA"/>
</dbReference>
<accession>A0ABY9CT77</accession>
<name>A0ABY9CT77_VITVI</name>
<sequence length="231" mass="25647">MHYRSRAFTEGYASAPKYTPHSESSREIIWSLESQWRPVVCFEFDHHSLVSIACGRVCISLMESGCDNATSLNDLRRLDKIRNSTSGKNSNGQHGFEKKAANAVSVPSISDVSTIGPELPSNSYECPAQLEKQILVFGSTMFATGLQSYLEGNTLLLENCITRGNYDAMSLVGDDLSSNDLKFVQSSVIVEELAFQVCNLPVHQGWGLSRSKLQACLQLTIKRDYGPRKWN</sequence>
<proteinExistence type="predicted"/>
<evidence type="ECO:0000313" key="1">
    <source>
        <dbReference type="EMBL" id="WJZ98637.1"/>
    </source>
</evidence>
<organism evidence="1 2">
    <name type="scientific">Vitis vinifera</name>
    <name type="common">Grape</name>
    <dbReference type="NCBI Taxonomy" id="29760"/>
    <lineage>
        <taxon>Eukaryota</taxon>
        <taxon>Viridiplantae</taxon>
        <taxon>Streptophyta</taxon>
        <taxon>Embryophyta</taxon>
        <taxon>Tracheophyta</taxon>
        <taxon>Spermatophyta</taxon>
        <taxon>Magnoliopsida</taxon>
        <taxon>eudicotyledons</taxon>
        <taxon>Gunneridae</taxon>
        <taxon>Pentapetalae</taxon>
        <taxon>rosids</taxon>
        <taxon>Vitales</taxon>
        <taxon>Vitaceae</taxon>
        <taxon>Viteae</taxon>
        <taxon>Vitis</taxon>
    </lineage>
</organism>
<gene>
    <name evidence="1" type="ORF">VitviT2T_017148</name>
</gene>
<keyword evidence="2" id="KW-1185">Reference proteome</keyword>
<evidence type="ECO:0000313" key="2">
    <source>
        <dbReference type="Proteomes" id="UP001227230"/>
    </source>
</evidence>
<dbReference type="Proteomes" id="UP001227230">
    <property type="component" value="Chromosome 11"/>
</dbReference>